<sequence>MRLIDFEDYKIVVTPEAMLIKPIRELYRKDKTRVKDFFYQQMSYLYFMVDPRSTYMYITDPQERAKEIIAQEGLPAKFKPSDELKQAMEIYKKHTTTSSTLLLEDTRFMVDQIRKEMRSTDLSQLEEKDKILALKNMVSMGSMVPKLVKDLSDAERAVTQELNEIGRVRGGGEKTIFEDGFDD</sequence>
<name>A0A8S5V2E9_9CAUD</name>
<dbReference type="EMBL" id="BK016184">
    <property type="protein sequence ID" value="DAG00894.1"/>
    <property type="molecule type" value="Genomic_DNA"/>
</dbReference>
<proteinExistence type="predicted"/>
<reference evidence="1" key="1">
    <citation type="journal article" date="2021" name="Proc. Natl. Acad. Sci. U.S.A.">
        <title>A Catalog of Tens of Thousands of Viruses from Human Metagenomes Reveals Hidden Associations with Chronic Diseases.</title>
        <authorList>
            <person name="Tisza M.J."/>
            <person name="Buck C.B."/>
        </authorList>
    </citation>
    <scope>NUCLEOTIDE SEQUENCE</scope>
    <source>
        <strain evidence="1">CtelJ1</strain>
    </source>
</reference>
<evidence type="ECO:0000313" key="1">
    <source>
        <dbReference type="EMBL" id="DAG00894.1"/>
    </source>
</evidence>
<protein>
    <submittedName>
        <fullName evidence="1">Uncharacterized protein</fullName>
    </submittedName>
</protein>
<organism evidence="1">
    <name type="scientific">CrAss-like virus sp. ctelJ1</name>
    <dbReference type="NCBI Taxonomy" id="2825838"/>
    <lineage>
        <taxon>Viruses</taxon>
        <taxon>Duplodnaviria</taxon>
        <taxon>Heunggongvirae</taxon>
        <taxon>Uroviricota</taxon>
        <taxon>Caudoviricetes</taxon>
        <taxon>Crassvirales</taxon>
    </lineage>
</organism>
<accession>A0A8S5V2E9</accession>